<evidence type="ECO:0000256" key="7">
    <source>
        <dbReference type="ARBA" id="ARBA00023273"/>
    </source>
</evidence>
<dbReference type="InterPro" id="IPR015943">
    <property type="entry name" value="WD40/YVTN_repeat-like_dom_sf"/>
</dbReference>
<dbReference type="InterPro" id="IPR036322">
    <property type="entry name" value="WD40_repeat_dom_sf"/>
</dbReference>
<evidence type="ECO:0000256" key="9">
    <source>
        <dbReference type="SAM" id="MobiDB-lite"/>
    </source>
</evidence>
<organism evidence="10 11">
    <name type="scientific">Leptomonas pyrrhocoris</name>
    <name type="common">Firebug parasite</name>
    <dbReference type="NCBI Taxonomy" id="157538"/>
    <lineage>
        <taxon>Eukaryota</taxon>
        <taxon>Discoba</taxon>
        <taxon>Euglenozoa</taxon>
        <taxon>Kinetoplastea</taxon>
        <taxon>Metakinetoplastina</taxon>
        <taxon>Trypanosomatida</taxon>
        <taxon>Trypanosomatidae</taxon>
        <taxon>Leishmaniinae</taxon>
        <taxon>Leptomonas</taxon>
    </lineage>
</organism>
<dbReference type="Proteomes" id="UP000037923">
    <property type="component" value="Unassembled WGS sequence"/>
</dbReference>
<feature type="compositionally biased region" description="Acidic residues" evidence="9">
    <location>
        <begin position="961"/>
        <end position="978"/>
    </location>
</feature>
<dbReference type="VEuPathDB" id="TriTrypDB:LpyrH10_17_1750"/>
<feature type="compositionally biased region" description="Low complexity" evidence="9">
    <location>
        <begin position="1227"/>
        <end position="1237"/>
    </location>
</feature>
<keyword evidence="11" id="KW-1185">Reference proteome</keyword>
<feature type="region of interest" description="Disordered" evidence="9">
    <location>
        <begin position="955"/>
        <end position="1019"/>
    </location>
</feature>
<dbReference type="OrthoDB" id="1935234at2759"/>
<evidence type="ECO:0000256" key="3">
    <source>
        <dbReference type="ARBA" id="ARBA00022574"/>
    </source>
</evidence>
<evidence type="ECO:0000256" key="2">
    <source>
        <dbReference type="ARBA" id="ARBA00022490"/>
    </source>
</evidence>
<dbReference type="EMBL" id="LGTL01000017">
    <property type="protein sequence ID" value="KPA77379.1"/>
    <property type="molecule type" value="Genomic_DNA"/>
</dbReference>
<evidence type="ECO:0000256" key="6">
    <source>
        <dbReference type="ARBA" id="ARBA00023212"/>
    </source>
</evidence>
<evidence type="ECO:0000256" key="4">
    <source>
        <dbReference type="ARBA" id="ARBA00022737"/>
    </source>
</evidence>
<evidence type="ECO:0000256" key="1">
    <source>
        <dbReference type="ARBA" id="ARBA00004430"/>
    </source>
</evidence>
<dbReference type="PANTHER" id="PTHR14885:SF3">
    <property type="entry name" value="CILIA- AND FLAGELLA-ASSOCIATED PROTEIN 44"/>
    <property type="match status" value="1"/>
</dbReference>
<keyword evidence="7" id="KW-0966">Cell projection</keyword>
<keyword evidence="2" id="KW-0963">Cytoplasm</keyword>
<feature type="compositionally biased region" description="Polar residues" evidence="9">
    <location>
        <begin position="1010"/>
        <end position="1019"/>
    </location>
</feature>
<proteinExistence type="predicted"/>
<keyword evidence="5 8" id="KW-0175">Coiled coil</keyword>
<keyword evidence="6" id="KW-0206">Cytoskeleton</keyword>
<dbReference type="GO" id="GO:0005930">
    <property type="term" value="C:axoneme"/>
    <property type="evidence" value="ECO:0007669"/>
    <property type="project" value="UniProtKB-SubCell"/>
</dbReference>
<dbReference type="Gene3D" id="2.130.10.10">
    <property type="entry name" value="YVTN repeat-like/Quinoprotein amine dehydrogenase"/>
    <property type="match status" value="2"/>
</dbReference>
<name>A0A0M9FWG6_LEPPY</name>
<feature type="compositionally biased region" description="Acidic residues" evidence="9">
    <location>
        <begin position="1453"/>
        <end position="1473"/>
    </location>
</feature>
<accession>A0A0M9FWG6</accession>
<dbReference type="GeneID" id="26907529"/>
<evidence type="ECO:0008006" key="12">
    <source>
        <dbReference type="Google" id="ProtNLM"/>
    </source>
</evidence>
<feature type="region of interest" description="Disordered" evidence="9">
    <location>
        <begin position="1450"/>
        <end position="1479"/>
    </location>
</feature>
<feature type="region of interest" description="Disordered" evidence="9">
    <location>
        <begin position="1196"/>
        <end position="1272"/>
    </location>
</feature>
<evidence type="ECO:0000313" key="10">
    <source>
        <dbReference type="EMBL" id="KPA77379.1"/>
    </source>
</evidence>
<dbReference type="SUPFAM" id="SSF50978">
    <property type="entry name" value="WD40 repeat-like"/>
    <property type="match status" value="1"/>
</dbReference>
<keyword evidence="3" id="KW-0853">WD repeat</keyword>
<protein>
    <recommendedName>
        <fullName evidence="12">Cilia- and flagella-associated protein 43</fullName>
    </recommendedName>
</protein>
<dbReference type="PANTHER" id="PTHR14885">
    <property type="entry name" value="CILIA- AND FLAGELLA-ASSOCIATED PROTEIN 43-RELATED"/>
    <property type="match status" value="1"/>
</dbReference>
<evidence type="ECO:0000313" key="11">
    <source>
        <dbReference type="Proteomes" id="UP000037923"/>
    </source>
</evidence>
<dbReference type="SMART" id="SM00320">
    <property type="entry name" value="WD40"/>
    <property type="match status" value="7"/>
</dbReference>
<feature type="compositionally biased region" description="Polar residues" evidence="9">
    <location>
        <begin position="1261"/>
        <end position="1272"/>
    </location>
</feature>
<comment type="subcellular location">
    <subcellularLocation>
        <location evidence="1">Cytoplasm</location>
        <location evidence="1">Cytoskeleton</location>
        <location evidence="1">Cilium axoneme</location>
    </subcellularLocation>
</comment>
<reference evidence="10 11" key="1">
    <citation type="submission" date="2015-07" db="EMBL/GenBank/DDBJ databases">
        <title>High-quality genome of monoxenous trypanosomatid Leptomonas pyrrhocoris.</title>
        <authorList>
            <person name="Flegontov P."/>
            <person name="Butenko A."/>
            <person name="Firsov S."/>
            <person name="Vlcek C."/>
            <person name="Logacheva M.D."/>
            <person name="Field M."/>
            <person name="Filatov D."/>
            <person name="Flegontova O."/>
            <person name="Gerasimov E."/>
            <person name="Jackson A.P."/>
            <person name="Kelly S."/>
            <person name="Opperdoes F."/>
            <person name="O'Reilly A."/>
            <person name="Votypka J."/>
            <person name="Yurchenko V."/>
            <person name="Lukes J."/>
        </authorList>
    </citation>
    <scope>NUCLEOTIDE SEQUENCE [LARGE SCALE GENOMIC DNA]</scope>
    <source>
        <strain evidence="10">H10</strain>
    </source>
</reference>
<evidence type="ECO:0000256" key="8">
    <source>
        <dbReference type="SAM" id="Coils"/>
    </source>
</evidence>
<comment type="caution">
    <text evidence="10">The sequence shown here is derived from an EMBL/GenBank/DDBJ whole genome shotgun (WGS) entry which is preliminary data.</text>
</comment>
<sequence length="1783" mass="194596">MASVAAERQPKPLHAYPTDLQDSSCTIAHYGLNSTRFNAVGYLSENTVLTSGGKFVLFLSLDSGVIESQDGPEDGAVGAVAVHPSQLFYVVGERRPADPLIQAYNWPSKKVAKTFVGGAAVGFSALAFNHDGTRFASVASAPDYTLAIWDWATATLLLRSKCFSSDVFTVAFSRFDDSLLVSGGAGHVKFWAMANTFTGKKLQGSLGKFGRHEISDVDAFAVLADGKVLSGSDCGDLLLWEGDLIVCTFARAFAVNESGANGVGQTPYDIVTCHDGGIHFVSLQGPYVVTAGEDGFMRYWNLRELEVASGTGLPPYYAPTCVHEVCVGPAFRIRSVALDDEHGRWILMDAFGAVATVPNPLAKGAELTDVVGEDETATMCFQLNGAPLTCAAVSPVLPLAVTGGVDGVVRCYDAVRCVERCRLSWCQDPRRSPVAVVAVKVLVPYSTTKCTCVVVGYADGVVRLVEIMDHGSAIRISGQWKAHADGLLALALSGDATQLASVSSSGDVFFFAVKAAATASSIKLQPLGFCTAPLAKPTCAAWDANATGGHGGCLLGYSSGELLSIRAPAPDSIDHASGFVFPCTYDLVAIRQRQLPPPKTEAEELDITTDAAAVLQEEDLGPWPIVFVVCLPGEEGIAVGMAKEELAYQYKATIRYPNQLRLPPLPPTGVEPPNYVEDPLMNLCYRGCVPEAAYVSPSGALVICAAGNRLLLREAAHRDELFLLGAAHDSTSESVTGAFVSHDGGLIISVGTDGMLVTQLRTGHTAPAPLPAIGGVPSKAAATTSLLSAAAATHGAASAAAAPDPAAAAEAVVDAPTLSVQEQKDADDAARAAGEKAARLQRFVEKVEAVRRDYTRLVLRNEQLPPEQQLSRDEMELDASLHEALEMEKQRRVKEAGKEFVLVTAREDAKTEKLWKRFVSNLLCDRFELFALEDDFSVASFRVRDPRESIAHLSAATQQLEESDGVSDGEDKDGDDGEDGVKGGRTSAQNGDGAAAQQQQQLGVATGSQRFASQTANAESRATLTGAEATIGASVRQQLNKMDSRRCERQERRLGYEQLMARAPDPAVEDAALSRQLEQDLKQRGECTLRTDAGYRSEHAFRPTATAKLQRMIALTEEIVRIKSAFNDDLLKLRAEKREVLTTFNELRASHAKVRFQLGLAASPDAPKMSLTVEEEPESVYTMDHERLEAYQKLKTEERAKTEEEKKAQRGFGADLAGARARDRSRASSAAATAMTGGSRGSITGGGGSAAAKRLTKGSHFGSQLDRSSRQSTISGFAMRERMDAELKGKLENIKLSPEEKEEREMEKAILERDLSQIETAMAALRASFNNKLEALRLRRANVDADLSLACGRLTLLFREYELLLVFRSQDKKLKVALDSVKREREEVQHAIATQHLDQTAMEERIKQLSVQLKASNQAAEAYLEEHCPADKLAYMKRLYYRQLKRRRHGEAADDDDDVTSDDEDEDEDDGIGEEVRPTNCSTEAWEEMLALRETRLDITDAIESARADVGATRKQLETCEQSVQQLAERMKSCKQEICVLEAQKRQELNMLNTVVPLRLSRVRCLDRDGRIPVKLYEEPVVVISNSQMAALRQRIYDLAAQKRLRRTEVISMAAELQQLKEACEAARRVYEEWQAKVTEVMLLKFGQHVDLEMLESCGSSWAIEAKKEELRHLELRWAREVRKMENYIADLRTRLQGKVFQNTSLLQNLGDLELERQKVDTALSQATSKTVQQYRGNTVASKQERLVLRELIAAQQEELDALNAEIVMLKRKGGHVYSPAMM</sequence>
<gene>
    <name evidence="10" type="ORF">ABB37_07243</name>
</gene>
<dbReference type="OMA" id="FIMDRVH"/>
<feature type="coiled-coil region" evidence="8">
    <location>
        <begin position="1301"/>
        <end position="1328"/>
    </location>
</feature>
<feature type="coiled-coil region" evidence="8">
    <location>
        <begin position="1746"/>
        <end position="1773"/>
    </location>
</feature>
<feature type="compositionally biased region" description="Basic and acidic residues" evidence="9">
    <location>
        <begin position="1196"/>
        <end position="1208"/>
    </location>
</feature>
<evidence type="ECO:0000256" key="5">
    <source>
        <dbReference type="ARBA" id="ARBA00023054"/>
    </source>
</evidence>
<dbReference type="RefSeq" id="XP_015655818.1">
    <property type="nucleotide sequence ID" value="XM_015805812.1"/>
</dbReference>
<keyword evidence="4" id="KW-0677">Repeat</keyword>
<dbReference type="InterPro" id="IPR001680">
    <property type="entry name" value="WD40_rpt"/>
</dbReference>
<feature type="coiled-coil region" evidence="8">
    <location>
        <begin position="1610"/>
        <end position="1637"/>
    </location>
</feature>
<feature type="compositionally biased region" description="Gly residues" evidence="9">
    <location>
        <begin position="1238"/>
        <end position="1249"/>
    </location>
</feature>
<feature type="compositionally biased region" description="Low complexity" evidence="9">
    <location>
        <begin position="988"/>
        <end position="1009"/>
    </location>
</feature>